<dbReference type="EMBL" id="CM007652">
    <property type="protein sequence ID" value="ONI22155.1"/>
    <property type="molecule type" value="Genomic_DNA"/>
</dbReference>
<feature type="binding site" evidence="8">
    <location>
        <position position="161"/>
    </location>
    <ligand>
        <name>Mn(2+)</name>
        <dbReference type="ChEBI" id="CHEBI:29035"/>
    </ligand>
</feature>
<sequence length="223" mass="24281">MTQKISTQKHQQNLISSYRKAYIYHYHNSQLEISTRNKLNHLYLQSLIILVLALASDPDIISDFIVPPNFNGMIDGSLFTFTGFRGIFDQAPKTFKGSKASLVEIPALNGQSVSYAVLQFPPNTLFPPHTRPDATGLLFLVDGSLELQTGDLFIFPKGLVHYQYNSDPQLPATAIAAFGSASARAVTVPPAVFTTGIDDAILAKSFNTDVGTTEKIKAGLTSS</sequence>
<dbReference type="InterPro" id="IPR006045">
    <property type="entry name" value="Cupin_1"/>
</dbReference>
<proteinExistence type="inferred from homology"/>
<comment type="similarity">
    <text evidence="2 9">Belongs to the germin family.</text>
</comment>
<organism evidence="11 12">
    <name type="scientific">Prunus persica</name>
    <name type="common">Peach</name>
    <name type="synonym">Amygdalus persica</name>
    <dbReference type="NCBI Taxonomy" id="3760"/>
    <lineage>
        <taxon>Eukaryota</taxon>
        <taxon>Viridiplantae</taxon>
        <taxon>Streptophyta</taxon>
        <taxon>Embryophyta</taxon>
        <taxon>Tracheophyta</taxon>
        <taxon>Spermatophyta</taxon>
        <taxon>Magnoliopsida</taxon>
        <taxon>eudicotyledons</taxon>
        <taxon>Gunneridae</taxon>
        <taxon>Pentapetalae</taxon>
        <taxon>rosids</taxon>
        <taxon>fabids</taxon>
        <taxon>Rosales</taxon>
        <taxon>Rosaceae</taxon>
        <taxon>Amygdaloideae</taxon>
        <taxon>Amygdaleae</taxon>
        <taxon>Prunus</taxon>
    </lineage>
</organism>
<reference evidence="11 12" key="1">
    <citation type="journal article" date="2013" name="Nat. Genet.">
        <title>The high-quality draft genome of peach (Prunus persica) identifies unique patterns of genetic diversity, domestication and genome evolution.</title>
        <authorList>
            <consortium name="International Peach Genome Initiative"/>
            <person name="Verde I."/>
            <person name="Abbott A.G."/>
            <person name="Scalabrin S."/>
            <person name="Jung S."/>
            <person name="Shu S."/>
            <person name="Marroni F."/>
            <person name="Zhebentyayeva T."/>
            <person name="Dettori M.T."/>
            <person name="Grimwood J."/>
            <person name="Cattonaro F."/>
            <person name="Zuccolo A."/>
            <person name="Rossini L."/>
            <person name="Jenkins J."/>
            <person name="Vendramin E."/>
            <person name="Meisel L.A."/>
            <person name="Decroocq V."/>
            <person name="Sosinski B."/>
            <person name="Prochnik S."/>
            <person name="Mitros T."/>
            <person name="Policriti A."/>
            <person name="Cipriani G."/>
            <person name="Dondini L."/>
            <person name="Ficklin S."/>
            <person name="Goodstein D.M."/>
            <person name="Xuan P."/>
            <person name="Del Fabbro C."/>
            <person name="Aramini V."/>
            <person name="Copetti D."/>
            <person name="Gonzalez S."/>
            <person name="Horner D.S."/>
            <person name="Falchi R."/>
            <person name="Lucas S."/>
            <person name="Mica E."/>
            <person name="Maldonado J."/>
            <person name="Lazzari B."/>
            <person name="Bielenberg D."/>
            <person name="Pirona R."/>
            <person name="Miculan M."/>
            <person name="Barakat A."/>
            <person name="Testolin R."/>
            <person name="Stella A."/>
            <person name="Tartarini S."/>
            <person name="Tonutti P."/>
            <person name="Arus P."/>
            <person name="Orellana A."/>
            <person name="Wells C."/>
            <person name="Main D."/>
            <person name="Vizzotto G."/>
            <person name="Silva H."/>
            <person name="Salamini F."/>
            <person name="Schmutz J."/>
            <person name="Morgante M."/>
            <person name="Rokhsar D.S."/>
        </authorList>
    </citation>
    <scope>NUCLEOTIDE SEQUENCE [LARGE SCALE GENOMIC DNA]</scope>
    <source>
        <strain evidence="12">cv. Nemared</strain>
    </source>
</reference>
<evidence type="ECO:0000256" key="8">
    <source>
        <dbReference type="PIRSR" id="PIRSR601929-2"/>
    </source>
</evidence>
<dbReference type="SUPFAM" id="SSF51182">
    <property type="entry name" value="RmlC-like cupins"/>
    <property type="match status" value="1"/>
</dbReference>
<dbReference type="InterPro" id="IPR011051">
    <property type="entry name" value="RmlC_Cupin_sf"/>
</dbReference>
<dbReference type="SMR" id="A0A251QHM3"/>
<dbReference type="Pfam" id="PF00190">
    <property type="entry name" value="Cupin_1"/>
    <property type="match status" value="1"/>
</dbReference>
<keyword evidence="6" id="KW-0325">Glycoprotein</keyword>
<dbReference type="Gramene" id="ONI22155">
    <property type="protein sequence ID" value="ONI22155"/>
    <property type="gene ID" value="PRUPE_2G110800"/>
</dbReference>
<dbReference type="Proteomes" id="UP000006882">
    <property type="component" value="Chromosome G2"/>
</dbReference>
<dbReference type="Gene3D" id="2.60.120.10">
    <property type="entry name" value="Jelly Rolls"/>
    <property type="match status" value="1"/>
</dbReference>
<keyword evidence="3 9" id="KW-0052">Apoplast</keyword>
<evidence type="ECO:0000313" key="11">
    <source>
        <dbReference type="EMBL" id="ONI22155.1"/>
    </source>
</evidence>
<dbReference type="PANTHER" id="PTHR31238">
    <property type="entry name" value="GERMIN-LIKE PROTEIN SUBFAMILY 3 MEMBER 3"/>
    <property type="match status" value="1"/>
</dbReference>
<keyword evidence="4 9" id="KW-0964">Secreted</keyword>
<keyword evidence="12" id="KW-1185">Reference proteome</keyword>
<evidence type="ECO:0000256" key="9">
    <source>
        <dbReference type="RuleBase" id="RU366015"/>
    </source>
</evidence>
<accession>A0A251QHM3</accession>
<evidence type="ECO:0000256" key="2">
    <source>
        <dbReference type="ARBA" id="ARBA00007456"/>
    </source>
</evidence>
<keyword evidence="5 8" id="KW-0479">Metal-binding</keyword>
<dbReference type="AlphaFoldDB" id="A0A251QHM3"/>
<feature type="binding site" evidence="8">
    <location>
        <position position="129"/>
    </location>
    <ligand>
        <name>Mn(2+)</name>
        <dbReference type="ChEBI" id="CHEBI:29035"/>
    </ligand>
</feature>
<protein>
    <recommendedName>
        <fullName evidence="9">Germin-like protein</fullName>
    </recommendedName>
</protein>
<comment type="subcellular location">
    <subcellularLocation>
        <location evidence="1 9">Secreted</location>
        <location evidence="1 9">Extracellular space</location>
        <location evidence="1 9">Apoplast</location>
    </subcellularLocation>
</comment>
<dbReference type="GO" id="GO:0030145">
    <property type="term" value="F:manganese ion binding"/>
    <property type="evidence" value="ECO:0007669"/>
    <property type="project" value="UniProtKB-UniRule"/>
</dbReference>
<evidence type="ECO:0000256" key="3">
    <source>
        <dbReference type="ARBA" id="ARBA00022523"/>
    </source>
</evidence>
<evidence type="ECO:0000313" key="12">
    <source>
        <dbReference type="Proteomes" id="UP000006882"/>
    </source>
</evidence>
<evidence type="ECO:0000256" key="7">
    <source>
        <dbReference type="ARBA" id="ARBA00023211"/>
    </source>
</evidence>
<evidence type="ECO:0000256" key="1">
    <source>
        <dbReference type="ARBA" id="ARBA00004271"/>
    </source>
</evidence>
<dbReference type="InterPro" id="IPR001929">
    <property type="entry name" value="Germin"/>
</dbReference>
<dbReference type="SMART" id="SM00835">
    <property type="entry name" value="Cupin_1"/>
    <property type="match status" value="1"/>
</dbReference>
<dbReference type="STRING" id="3760.A0A251QHM3"/>
<gene>
    <name evidence="11" type="ORF">PRUPE_2G110800</name>
</gene>
<evidence type="ECO:0000259" key="10">
    <source>
        <dbReference type="SMART" id="SM00835"/>
    </source>
</evidence>
<dbReference type="InterPro" id="IPR014710">
    <property type="entry name" value="RmlC-like_jellyroll"/>
</dbReference>
<dbReference type="PRINTS" id="PR00325">
    <property type="entry name" value="GERMIN"/>
</dbReference>
<evidence type="ECO:0000256" key="5">
    <source>
        <dbReference type="ARBA" id="ARBA00022723"/>
    </source>
</evidence>
<name>A0A251QHM3_PRUPE</name>
<evidence type="ECO:0000256" key="4">
    <source>
        <dbReference type="ARBA" id="ARBA00022525"/>
    </source>
</evidence>
<keyword evidence="7 8" id="KW-0464">Manganese</keyword>
<dbReference type="CDD" id="cd02241">
    <property type="entry name" value="cupin_OxOx"/>
    <property type="match status" value="1"/>
</dbReference>
<dbReference type="GO" id="GO:0048046">
    <property type="term" value="C:apoplast"/>
    <property type="evidence" value="ECO:0007669"/>
    <property type="project" value="UniProtKB-SubCell"/>
</dbReference>
<feature type="domain" description="Cupin type-1" evidence="10">
    <location>
        <begin position="85"/>
        <end position="214"/>
    </location>
</feature>
<evidence type="ECO:0000256" key="6">
    <source>
        <dbReference type="ARBA" id="ARBA00023180"/>
    </source>
</evidence>